<dbReference type="AlphaFoldDB" id="A0A853I3K3"/>
<proteinExistence type="predicted"/>
<reference evidence="1 2" key="1">
    <citation type="submission" date="2020-07" db="EMBL/GenBank/DDBJ databases">
        <title>Endozoicomonas sp. nov., isolated from sediment.</title>
        <authorList>
            <person name="Gu T."/>
        </authorList>
    </citation>
    <scope>NUCLEOTIDE SEQUENCE [LARGE SCALE GENOMIC DNA]</scope>
    <source>
        <strain evidence="1 2">SM1973</strain>
    </source>
</reference>
<dbReference type="Proteomes" id="UP000569732">
    <property type="component" value="Unassembled WGS sequence"/>
</dbReference>
<protein>
    <submittedName>
        <fullName evidence="1">Uncharacterized protein</fullName>
    </submittedName>
</protein>
<gene>
    <name evidence="1" type="ORF">H0A36_08555</name>
</gene>
<sequence>MSKKMYILPSKFTGINAEPISFAKFKALCYSLQLLGLIHVHKVDGYNYPNNYYMAEVSDKAGKFYFYQNCFAPVGGFGVITEHTEEYFDKKELVNAIATAGNELIILSASELDEQVTNAHLSELNQEELKVVKQWLPSSVGKLLFSWYFD</sequence>
<name>A0A853I3K3_9GAMM</name>
<evidence type="ECO:0000313" key="1">
    <source>
        <dbReference type="EMBL" id="NYZ66062.1"/>
    </source>
</evidence>
<accession>A0A853I3K3</accession>
<organism evidence="1 2">
    <name type="scientific">Spartinivicinus marinus</name>
    <dbReference type="NCBI Taxonomy" id="2994442"/>
    <lineage>
        <taxon>Bacteria</taxon>
        <taxon>Pseudomonadati</taxon>
        <taxon>Pseudomonadota</taxon>
        <taxon>Gammaproteobacteria</taxon>
        <taxon>Oceanospirillales</taxon>
        <taxon>Zooshikellaceae</taxon>
        <taxon>Spartinivicinus</taxon>
    </lineage>
</organism>
<dbReference type="EMBL" id="JACCKB010000010">
    <property type="protein sequence ID" value="NYZ66062.1"/>
    <property type="molecule type" value="Genomic_DNA"/>
</dbReference>
<keyword evidence="2" id="KW-1185">Reference proteome</keyword>
<comment type="caution">
    <text evidence="1">The sequence shown here is derived from an EMBL/GenBank/DDBJ whole genome shotgun (WGS) entry which is preliminary data.</text>
</comment>
<evidence type="ECO:0000313" key="2">
    <source>
        <dbReference type="Proteomes" id="UP000569732"/>
    </source>
</evidence>
<dbReference type="RefSeq" id="WP_180568095.1">
    <property type="nucleotide sequence ID" value="NZ_JACCKB010000010.1"/>
</dbReference>